<dbReference type="InterPro" id="IPR036852">
    <property type="entry name" value="Peptidase_S8/S53_dom_sf"/>
</dbReference>
<proteinExistence type="predicted"/>
<name>A0AAE9XSZ4_9PROT</name>
<dbReference type="GO" id="GO:0004252">
    <property type="term" value="F:serine-type endopeptidase activity"/>
    <property type="evidence" value="ECO:0007669"/>
    <property type="project" value="InterPro"/>
</dbReference>
<feature type="chain" id="PRO_5042283840" evidence="1">
    <location>
        <begin position="26"/>
        <end position="308"/>
    </location>
</feature>
<evidence type="ECO:0000313" key="4">
    <source>
        <dbReference type="Proteomes" id="UP001217500"/>
    </source>
</evidence>
<organism evidence="3 4">
    <name type="scientific">Gimibacter soli</name>
    <dbReference type="NCBI Taxonomy" id="3024400"/>
    <lineage>
        <taxon>Bacteria</taxon>
        <taxon>Pseudomonadati</taxon>
        <taxon>Pseudomonadota</taxon>
        <taxon>Alphaproteobacteria</taxon>
        <taxon>Kordiimonadales</taxon>
        <taxon>Temperatibacteraceae</taxon>
        <taxon>Gimibacter</taxon>
    </lineage>
</organism>
<gene>
    <name evidence="3" type="ORF">PH603_01390</name>
</gene>
<evidence type="ECO:0000256" key="1">
    <source>
        <dbReference type="SAM" id="SignalP"/>
    </source>
</evidence>
<dbReference type="Pfam" id="PF00082">
    <property type="entry name" value="Peptidase_S8"/>
    <property type="match status" value="1"/>
</dbReference>
<feature type="signal peptide" evidence="1">
    <location>
        <begin position="1"/>
        <end position="25"/>
    </location>
</feature>
<protein>
    <submittedName>
        <fullName evidence="3">S8/S53 family peptidase</fullName>
    </submittedName>
</protein>
<dbReference type="Proteomes" id="UP001217500">
    <property type="component" value="Chromosome"/>
</dbReference>
<dbReference type="RefSeq" id="WP_289504130.1">
    <property type="nucleotide sequence ID" value="NZ_CP116805.1"/>
</dbReference>
<keyword evidence="4" id="KW-1185">Reference proteome</keyword>
<keyword evidence="1" id="KW-0732">Signal</keyword>
<dbReference type="InterPro" id="IPR000209">
    <property type="entry name" value="Peptidase_S8/S53_dom"/>
</dbReference>
<sequence>MTKNKKLALLAATCLSAASPGAAHASEIKIGLLDTEISTSLDDRPNLSIILGPKAPDRPGYHRASYPIADAMISHGDLMVHGIIDGVDRTLGSGGAIMIFHANPFLEKDGSGGKLAVDWRAAHEALSWYHENGVKVVVTSFVNEKTAATEHFMKTAEELGLQIITSTGNKRADFAPWPASHHAAISVAGTNKGLRVNYDSVLEGIVDLVIDGEPAINFSRTGFGKKDATSSSYATARAGGMIAALVCTFDLEGREEIMEVLHGHTEPRQFGKFTYDFLDFDALSPGVWAAYQMAVKLGDGGGGLSPGM</sequence>
<evidence type="ECO:0000313" key="3">
    <source>
        <dbReference type="EMBL" id="WCL54411.1"/>
    </source>
</evidence>
<dbReference type="KEGG" id="gso:PH603_01390"/>
<dbReference type="AlphaFoldDB" id="A0AAE9XSZ4"/>
<dbReference type="GO" id="GO:0006508">
    <property type="term" value="P:proteolysis"/>
    <property type="evidence" value="ECO:0007669"/>
    <property type="project" value="InterPro"/>
</dbReference>
<reference evidence="3" key="1">
    <citation type="submission" date="2023-01" db="EMBL/GenBank/DDBJ databases">
        <title>The genome sequence of Kordiimonadaceae bacterium 6D33.</title>
        <authorList>
            <person name="Liu Y."/>
        </authorList>
    </citation>
    <scope>NUCLEOTIDE SEQUENCE</scope>
    <source>
        <strain evidence="3">6D33</strain>
    </source>
</reference>
<evidence type="ECO:0000259" key="2">
    <source>
        <dbReference type="Pfam" id="PF00082"/>
    </source>
</evidence>
<dbReference type="EMBL" id="CP116805">
    <property type="protein sequence ID" value="WCL54411.1"/>
    <property type="molecule type" value="Genomic_DNA"/>
</dbReference>
<dbReference type="Gene3D" id="3.40.50.200">
    <property type="entry name" value="Peptidase S8/S53 domain"/>
    <property type="match status" value="1"/>
</dbReference>
<dbReference type="CDD" id="cd00306">
    <property type="entry name" value="Peptidases_S8_S53"/>
    <property type="match status" value="1"/>
</dbReference>
<feature type="domain" description="Peptidase S8/S53" evidence="2">
    <location>
        <begin position="26"/>
        <end position="250"/>
    </location>
</feature>
<dbReference type="SUPFAM" id="SSF52743">
    <property type="entry name" value="Subtilisin-like"/>
    <property type="match status" value="1"/>
</dbReference>
<accession>A0AAE9XSZ4</accession>